<evidence type="ECO:0008006" key="4">
    <source>
        <dbReference type="Google" id="ProtNLM"/>
    </source>
</evidence>
<sequence length="79" mass="9169">MIYFCARAVMRYAMCCWSVVCSRSKRGRWRKKEEKKEVRRGAPNNEAPPVAELIPPDDSRARAPRGSETMRENRPSEVI</sequence>
<feature type="compositionally biased region" description="Basic and acidic residues" evidence="1">
    <location>
        <begin position="68"/>
        <end position="79"/>
    </location>
</feature>
<evidence type="ECO:0000313" key="3">
    <source>
        <dbReference type="Proteomes" id="UP000826195"/>
    </source>
</evidence>
<comment type="caution">
    <text evidence="2">The sequence shown here is derived from an EMBL/GenBank/DDBJ whole genome shotgun (WGS) entry which is preliminary data.</text>
</comment>
<name>A0AAV7IFN0_COTGL</name>
<dbReference type="Proteomes" id="UP000826195">
    <property type="component" value="Unassembled WGS sequence"/>
</dbReference>
<evidence type="ECO:0000256" key="1">
    <source>
        <dbReference type="SAM" id="MobiDB-lite"/>
    </source>
</evidence>
<organism evidence="2 3">
    <name type="scientific">Cotesia glomerata</name>
    <name type="common">Lepidopteran parasitic wasp</name>
    <name type="synonym">Apanteles glomeratus</name>
    <dbReference type="NCBI Taxonomy" id="32391"/>
    <lineage>
        <taxon>Eukaryota</taxon>
        <taxon>Metazoa</taxon>
        <taxon>Ecdysozoa</taxon>
        <taxon>Arthropoda</taxon>
        <taxon>Hexapoda</taxon>
        <taxon>Insecta</taxon>
        <taxon>Pterygota</taxon>
        <taxon>Neoptera</taxon>
        <taxon>Endopterygota</taxon>
        <taxon>Hymenoptera</taxon>
        <taxon>Apocrita</taxon>
        <taxon>Ichneumonoidea</taxon>
        <taxon>Braconidae</taxon>
        <taxon>Microgastrinae</taxon>
        <taxon>Cotesia</taxon>
    </lineage>
</organism>
<feature type="region of interest" description="Disordered" evidence="1">
    <location>
        <begin position="25"/>
        <end position="79"/>
    </location>
</feature>
<protein>
    <recommendedName>
        <fullName evidence="4">Secreted protein</fullName>
    </recommendedName>
</protein>
<proteinExistence type="predicted"/>
<dbReference type="EMBL" id="JAHXZJ010001864">
    <property type="protein sequence ID" value="KAH0550127.1"/>
    <property type="molecule type" value="Genomic_DNA"/>
</dbReference>
<reference evidence="2 3" key="1">
    <citation type="journal article" date="2021" name="J. Hered.">
        <title>A chromosome-level genome assembly of the parasitoid wasp, Cotesia glomerata (Hymenoptera: Braconidae).</title>
        <authorList>
            <person name="Pinto B.J."/>
            <person name="Weis J.J."/>
            <person name="Gamble T."/>
            <person name="Ode P.J."/>
            <person name="Paul R."/>
            <person name="Zaspel J.M."/>
        </authorList>
    </citation>
    <scope>NUCLEOTIDE SEQUENCE [LARGE SCALE GENOMIC DNA]</scope>
    <source>
        <strain evidence="2">CgM1</strain>
    </source>
</reference>
<evidence type="ECO:0000313" key="2">
    <source>
        <dbReference type="EMBL" id="KAH0550127.1"/>
    </source>
</evidence>
<keyword evidence="3" id="KW-1185">Reference proteome</keyword>
<accession>A0AAV7IFN0</accession>
<gene>
    <name evidence="2" type="ORF">KQX54_017602</name>
</gene>
<dbReference type="AlphaFoldDB" id="A0AAV7IFN0"/>
<feature type="compositionally biased region" description="Basic and acidic residues" evidence="1">
    <location>
        <begin position="31"/>
        <end position="40"/>
    </location>
</feature>